<sequence length="554" mass="61233">MRRRLAVVAFELWPFVVVVFGGLIAIGKLAQSEWEGTFLYNGDSLVLPLVEDSILRGEALHWVFSSQNFLFPEGLFFFLSTLFTDSPRVALYVNAVLNLVALYAVLRVIAHQLAHHSRHRFVEITIALGATVLYLVFVLLEPTASVNRSGTATTYLMTTYYYGVIITGLVVISLTLWVTRSFVVPVWERRRVRVYLVVVTVLTTLVVFSDPLYVAQVIAPFLVGLLALIWARRLSWRNASILMIPAIAGTAIAFVLREVFRDFFASDLASYVQPDQVRVALRVLYDSLLEMSGSAQGSLKLIIISGVMLLTFSIMAFAIYSRFDAKAARSISTVEFFIVTFVSVSSVSLIAGHLITGAITTRYLTPLYIFPLLTVVFVGVYVLRRLLVEVENAELRRNLSRFSLGVAAAASVLIVVVGVINVPAVVRSASGADYTTADCFDDFVGDSDVNGVGSFWTVRQLDLYSTAKGDILQADGELTVYDWMNNLGAYDDKEFSYVVTDESGQLPREAVGVLGEPAQVIDCAGYEIYDFRGTPGEEILTDRIAESADELLDR</sequence>
<keyword evidence="1" id="KW-0812">Transmembrane</keyword>
<feature type="transmembrane region" description="Helical" evidence="1">
    <location>
        <begin position="160"/>
        <end position="180"/>
    </location>
</feature>
<feature type="transmembrane region" description="Helical" evidence="1">
    <location>
        <begin position="214"/>
        <end position="231"/>
    </location>
</feature>
<keyword evidence="1" id="KW-0472">Membrane</keyword>
<evidence type="ECO:0000313" key="3">
    <source>
        <dbReference type="Proteomes" id="UP000606922"/>
    </source>
</evidence>
<keyword evidence="1" id="KW-1133">Transmembrane helix</keyword>
<feature type="transmembrane region" description="Helical" evidence="1">
    <location>
        <begin position="301"/>
        <end position="321"/>
    </location>
</feature>
<feature type="transmembrane region" description="Helical" evidence="1">
    <location>
        <begin position="192"/>
        <end position="208"/>
    </location>
</feature>
<protein>
    <submittedName>
        <fullName evidence="2">Uncharacterized protein</fullName>
    </submittedName>
</protein>
<keyword evidence="3" id="KW-1185">Reference proteome</keyword>
<evidence type="ECO:0000313" key="2">
    <source>
        <dbReference type="EMBL" id="GGB03505.1"/>
    </source>
</evidence>
<name>A0A916SJR6_9MICO</name>
<proteinExistence type="predicted"/>
<dbReference type="AlphaFoldDB" id="A0A916SJR6"/>
<gene>
    <name evidence="2" type="ORF">GCM10010979_17720</name>
</gene>
<dbReference type="RefSeq" id="WP_188510269.1">
    <property type="nucleotide sequence ID" value="NZ_BMGB01000001.1"/>
</dbReference>
<feature type="transmembrane region" description="Helical" evidence="1">
    <location>
        <begin position="367"/>
        <end position="387"/>
    </location>
</feature>
<feature type="transmembrane region" description="Helical" evidence="1">
    <location>
        <begin position="89"/>
        <end position="109"/>
    </location>
</feature>
<evidence type="ECO:0000256" key="1">
    <source>
        <dbReference type="SAM" id="Phobius"/>
    </source>
</evidence>
<feature type="transmembrane region" description="Helical" evidence="1">
    <location>
        <begin position="399"/>
        <end position="420"/>
    </location>
</feature>
<feature type="transmembrane region" description="Helical" evidence="1">
    <location>
        <begin position="12"/>
        <end position="30"/>
    </location>
</feature>
<comment type="caution">
    <text evidence="2">The sequence shown here is derived from an EMBL/GenBank/DDBJ whole genome shotgun (WGS) entry which is preliminary data.</text>
</comment>
<accession>A0A916SJR6</accession>
<organism evidence="2 3">
    <name type="scientific">Conyzicola nivalis</name>
    <dbReference type="NCBI Taxonomy" id="1477021"/>
    <lineage>
        <taxon>Bacteria</taxon>
        <taxon>Bacillati</taxon>
        <taxon>Actinomycetota</taxon>
        <taxon>Actinomycetes</taxon>
        <taxon>Micrococcales</taxon>
        <taxon>Microbacteriaceae</taxon>
        <taxon>Conyzicola</taxon>
    </lineage>
</organism>
<feature type="transmembrane region" description="Helical" evidence="1">
    <location>
        <begin position="238"/>
        <end position="256"/>
    </location>
</feature>
<dbReference type="Proteomes" id="UP000606922">
    <property type="component" value="Unassembled WGS sequence"/>
</dbReference>
<reference evidence="2" key="2">
    <citation type="submission" date="2020-09" db="EMBL/GenBank/DDBJ databases">
        <authorList>
            <person name="Sun Q."/>
            <person name="Zhou Y."/>
        </authorList>
    </citation>
    <scope>NUCLEOTIDE SEQUENCE</scope>
    <source>
        <strain evidence="2">CGMCC 1.12813</strain>
    </source>
</reference>
<feature type="transmembrane region" description="Helical" evidence="1">
    <location>
        <begin position="333"/>
        <end position="355"/>
    </location>
</feature>
<dbReference type="EMBL" id="BMGB01000001">
    <property type="protein sequence ID" value="GGB03505.1"/>
    <property type="molecule type" value="Genomic_DNA"/>
</dbReference>
<reference evidence="2" key="1">
    <citation type="journal article" date="2014" name="Int. J. Syst. Evol. Microbiol.">
        <title>Complete genome sequence of Corynebacterium casei LMG S-19264T (=DSM 44701T), isolated from a smear-ripened cheese.</title>
        <authorList>
            <consortium name="US DOE Joint Genome Institute (JGI-PGF)"/>
            <person name="Walter F."/>
            <person name="Albersmeier A."/>
            <person name="Kalinowski J."/>
            <person name="Ruckert C."/>
        </authorList>
    </citation>
    <scope>NUCLEOTIDE SEQUENCE</scope>
    <source>
        <strain evidence="2">CGMCC 1.12813</strain>
    </source>
</reference>
<feature type="transmembrane region" description="Helical" evidence="1">
    <location>
        <begin position="121"/>
        <end position="140"/>
    </location>
</feature>